<dbReference type="GO" id="GO:0051607">
    <property type="term" value="P:defense response to virus"/>
    <property type="evidence" value="ECO:0007669"/>
    <property type="project" value="UniProtKB-KW"/>
</dbReference>
<reference evidence="3 4" key="1">
    <citation type="submission" date="2016-07" db="EMBL/GenBank/DDBJ databases">
        <title>Draft genome of a psychrotolerant acidophile Acidithiobacillus ferrivorans strain YL15.</title>
        <authorList>
            <person name="Peng T."/>
            <person name="Ma L."/>
            <person name="Nan M."/>
            <person name="An N."/>
            <person name="Wang M."/>
            <person name="Qiu G."/>
            <person name="Zeng W."/>
        </authorList>
    </citation>
    <scope>NUCLEOTIDE SEQUENCE [LARGE SCALE GENOMIC DNA]</scope>
    <source>
        <strain evidence="3 4">YL15</strain>
    </source>
</reference>
<evidence type="ECO:0000259" key="2">
    <source>
        <dbReference type="Pfam" id="PF03787"/>
    </source>
</evidence>
<proteinExistence type="predicted"/>
<dbReference type="AlphaFoldDB" id="A0A1B9C078"/>
<evidence type="ECO:0000313" key="3">
    <source>
        <dbReference type="EMBL" id="OCB03334.1"/>
    </source>
</evidence>
<dbReference type="PANTHER" id="PTHR39965">
    <property type="entry name" value="CRISPR SYSTEM CMR SUBUNIT CMR6"/>
    <property type="match status" value="1"/>
</dbReference>
<evidence type="ECO:0000313" key="4">
    <source>
        <dbReference type="Proteomes" id="UP000093129"/>
    </source>
</evidence>
<dbReference type="Pfam" id="PF03787">
    <property type="entry name" value="RAMPs"/>
    <property type="match status" value="1"/>
</dbReference>
<protein>
    <submittedName>
        <fullName evidence="3">Type III-B CRISPR module RAMP protein Cmr6</fullName>
    </submittedName>
</protein>
<keyword evidence="1" id="KW-0051">Antiviral defense</keyword>
<dbReference type="EMBL" id="MASQ01000070">
    <property type="protein sequence ID" value="OCB03334.1"/>
    <property type="molecule type" value="Genomic_DNA"/>
</dbReference>
<organism evidence="3 4">
    <name type="scientific">Acidithiobacillus ferrivorans</name>
    <dbReference type="NCBI Taxonomy" id="160808"/>
    <lineage>
        <taxon>Bacteria</taxon>
        <taxon>Pseudomonadati</taxon>
        <taxon>Pseudomonadota</taxon>
        <taxon>Acidithiobacillia</taxon>
        <taxon>Acidithiobacillales</taxon>
        <taxon>Acidithiobacillaceae</taxon>
        <taxon>Acidithiobacillus</taxon>
    </lineage>
</organism>
<name>A0A1B9C078_9PROT</name>
<dbReference type="PANTHER" id="PTHR39965:SF1">
    <property type="entry name" value="CRISPR SYSTEM CMR SUBUNIT CMR6"/>
    <property type="match status" value="1"/>
</dbReference>
<dbReference type="InterPro" id="IPR005537">
    <property type="entry name" value="RAMP_III_fam"/>
</dbReference>
<comment type="caution">
    <text evidence="3">The sequence shown here is derived from an EMBL/GenBank/DDBJ whole genome shotgun (WGS) entry which is preliminary data.</text>
</comment>
<evidence type="ECO:0000256" key="1">
    <source>
        <dbReference type="ARBA" id="ARBA00023118"/>
    </source>
</evidence>
<sequence>MSVAAVPSYLGKDFKEASPALRFGMFLPFWTDRQDQEAHIRDRASRRSPEAGRYQTLLEQGVDTAIDRLANEKNFPQLWCKTSTFGQDAWKKIRALTESDIQRMKALAHRQELMAQTCRDLLRFDGISIAPFTTGLGNEHPLENGFAFLNPYGLPYLPGSGIKGVLRQSARELASGHWGDTQGWSEEQVCFLDLGKERIGLSLIDVLFGLESKDGGTQHVRGALSFWDVIPQIPGNELLVEIMTPHQSHYYQQKRDGKAGDSMSPHDSGQPIPITFLTVPPESGFTFWISCDSPHLQRIAPELIQDDRWKHLMQAVLAHAFHWLGFGAKTAVGYGAMGRNIKVEESLEKKRIAQMEALLRSQMTPARRAIEDFVGYMQKRHADLRGKPTGIGAEYNRAKALAEAALNDSDWTSDEKGAAVQVIIEWLPKVVTIDMKDQRKKLKLSQIEHG</sequence>
<accession>A0A1B9C078</accession>
<dbReference type="Proteomes" id="UP000093129">
    <property type="component" value="Unassembled WGS sequence"/>
</dbReference>
<feature type="domain" description="CRISPR type III-associated protein" evidence="2">
    <location>
        <begin position="131"/>
        <end position="336"/>
    </location>
</feature>
<gene>
    <name evidence="3" type="ORF">BBC27_08265</name>
</gene>
<dbReference type="NCBIfam" id="TIGR01898">
    <property type="entry name" value="cas_TM1791_cmr6"/>
    <property type="match status" value="1"/>
</dbReference>
<dbReference type="InterPro" id="IPR010172">
    <property type="entry name" value="CRISPR-assoc_prot_TM1791"/>
</dbReference>